<evidence type="ECO:0000313" key="2">
    <source>
        <dbReference type="EMBL" id="CUS40960.1"/>
    </source>
</evidence>
<dbReference type="InterPro" id="IPR005031">
    <property type="entry name" value="COQ10_START"/>
</dbReference>
<dbReference type="EMBL" id="CZQC01000029">
    <property type="protein sequence ID" value="CUS40960.1"/>
    <property type="molecule type" value="Genomic_DNA"/>
</dbReference>
<protein>
    <submittedName>
        <fullName evidence="2">Oligoketide cyclase/lipid transport protein, similarity with yeast ubiquinone-binding protein YOL008W</fullName>
    </submittedName>
</protein>
<evidence type="ECO:0000259" key="1">
    <source>
        <dbReference type="Pfam" id="PF03364"/>
    </source>
</evidence>
<dbReference type="GO" id="GO:0045333">
    <property type="term" value="P:cellular respiration"/>
    <property type="evidence" value="ECO:0007669"/>
    <property type="project" value="InterPro"/>
</dbReference>
<keyword evidence="2" id="KW-0830">Ubiquinone</keyword>
<dbReference type="InterPro" id="IPR044996">
    <property type="entry name" value="COQ10-like"/>
</dbReference>
<dbReference type="Gene3D" id="3.30.530.20">
    <property type="match status" value="1"/>
</dbReference>
<dbReference type="InterPro" id="IPR023393">
    <property type="entry name" value="START-like_dom_sf"/>
</dbReference>
<dbReference type="AlphaFoldDB" id="A0A160T9T1"/>
<dbReference type="CDD" id="cd07813">
    <property type="entry name" value="COQ10p_like"/>
    <property type="match status" value="1"/>
</dbReference>
<dbReference type="PANTHER" id="PTHR12901">
    <property type="entry name" value="SPERM PROTEIN HOMOLOG"/>
    <property type="match status" value="1"/>
</dbReference>
<accession>A0A160T9T1</accession>
<feature type="domain" description="Coenzyme Q-binding protein COQ10 START" evidence="1">
    <location>
        <begin position="12"/>
        <end position="134"/>
    </location>
</feature>
<dbReference type="GO" id="GO:0048039">
    <property type="term" value="F:ubiquinone binding"/>
    <property type="evidence" value="ECO:0007669"/>
    <property type="project" value="InterPro"/>
</dbReference>
<reference evidence="2" key="1">
    <citation type="submission" date="2015-10" db="EMBL/GenBank/DDBJ databases">
        <authorList>
            <person name="Gilbert D.G."/>
        </authorList>
    </citation>
    <scope>NUCLEOTIDE SEQUENCE</scope>
</reference>
<gene>
    <name evidence="2" type="ORF">MGWOODY_Tha1611</name>
</gene>
<dbReference type="PANTHER" id="PTHR12901:SF10">
    <property type="entry name" value="COENZYME Q-BINDING PROTEIN COQ10, MITOCHONDRIAL"/>
    <property type="match status" value="1"/>
</dbReference>
<dbReference type="SUPFAM" id="SSF55961">
    <property type="entry name" value="Bet v1-like"/>
    <property type="match status" value="1"/>
</dbReference>
<organism evidence="2">
    <name type="scientific">hydrothermal vent metagenome</name>
    <dbReference type="NCBI Taxonomy" id="652676"/>
    <lineage>
        <taxon>unclassified sequences</taxon>
        <taxon>metagenomes</taxon>
        <taxon>ecological metagenomes</taxon>
    </lineage>
</organism>
<name>A0A160T9T1_9ZZZZ</name>
<dbReference type="Pfam" id="PF03364">
    <property type="entry name" value="Polyketide_cyc"/>
    <property type="match status" value="1"/>
</dbReference>
<sequence length="143" mass="16194">MTTITRSALVMHTAEEMFDLVNDVRRYPEFLPGCQATEVLDEDDNFIEARLTISKAGLQHSFSTHNDLVRPERMDIRLLEGPFSRFTGTWRFQKLSDEACKVSLDMEFEMGNFITGAAMGALFKQVAGAMVDSFVKRANEIYG</sequence>
<proteinExistence type="predicted"/>